<dbReference type="Proteomes" id="UP000787635">
    <property type="component" value="Unassembled WGS sequence"/>
</dbReference>
<name>A0ABX1E992_9PROT</name>
<proteinExistence type="predicted"/>
<keyword evidence="2" id="KW-1185">Reference proteome</keyword>
<reference evidence="1 2" key="1">
    <citation type="submission" date="2020-03" db="EMBL/GenBank/DDBJ databases">
        <title>Roseomonas selenitidurans sp. nov. isolated from urban soil.</title>
        <authorList>
            <person name="Liu H."/>
        </authorList>
    </citation>
    <scope>NUCLEOTIDE SEQUENCE [LARGE SCALE GENOMIC DNA]</scope>
    <source>
        <strain evidence="1 2">BU-1</strain>
    </source>
</reference>
<organism evidence="1 2">
    <name type="scientific">Falsiroseomonas selenitidurans</name>
    <dbReference type="NCBI Taxonomy" id="2716335"/>
    <lineage>
        <taxon>Bacteria</taxon>
        <taxon>Pseudomonadati</taxon>
        <taxon>Pseudomonadota</taxon>
        <taxon>Alphaproteobacteria</taxon>
        <taxon>Acetobacterales</taxon>
        <taxon>Roseomonadaceae</taxon>
        <taxon>Falsiroseomonas</taxon>
    </lineage>
</organism>
<evidence type="ECO:0000313" key="1">
    <source>
        <dbReference type="EMBL" id="NKC32363.1"/>
    </source>
</evidence>
<protein>
    <submittedName>
        <fullName evidence="1">Uncharacterized protein</fullName>
    </submittedName>
</protein>
<dbReference type="RefSeq" id="WP_209318595.1">
    <property type="nucleotide sequence ID" value="NZ_JAAVNE010000025.1"/>
</dbReference>
<dbReference type="EMBL" id="JAAVNE010000025">
    <property type="protein sequence ID" value="NKC32363.1"/>
    <property type="molecule type" value="Genomic_DNA"/>
</dbReference>
<accession>A0ABX1E992</accession>
<evidence type="ECO:0000313" key="2">
    <source>
        <dbReference type="Proteomes" id="UP000787635"/>
    </source>
</evidence>
<gene>
    <name evidence="1" type="ORF">HEQ75_15980</name>
</gene>
<comment type="caution">
    <text evidence="1">The sequence shown here is derived from an EMBL/GenBank/DDBJ whole genome shotgun (WGS) entry which is preliminary data.</text>
</comment>
<feature type="non-terminal residue" evidence="1">
    <location>
        <position position="618"/>
    </location>
</feature>
<sequence>MRNLLHATDRDRLIAHLRGALLREVTVGGRRLRALAEAEGAEGGSFCAAPANARAAELLVQPEVRDGDPAFADGVLDFVMAMAEAPLPCRRAAAGGIEVLRDDPRNFEILTPFHRFTGDLSAGMVRQQLRGAAAPPVLHTGNLVEFRLGRHRNAVDVEDNIRDCAILRQGEGVVLRHESRIAGKAGLVRTRQAEAGVLRYDYAIMAGSPLLRLTVTFVAAKQKVQRLRLTTAVDQLGSNGLELAEGRVAVGAGPAAPWKDQPVPQAAGVAAWAEATPARHLAIGAAGWPAGAPTLHIRPGAPAGVVGVKAIAARPGALHWLILRHGGASLAPGATLVVQEDRLLAAGTQAEAAEVAMRAAGQPGVAGLDLDPLPTDGAALNAVATQILLAARGAYRVPLPVARVVALEAWLDRHMAALTQGQPSLPDLAHAVLAAEARLRAGSGPAAGAGQVENLVRRLLALQKSNGCFQENGRGATTLAGQALALLALARAVPHLDPLALGGPIARALAVIHPGTVEMEEAGRMVRVDGMALDGAVPAPLRQHAEAVGLVARAAGAVLLAAEARPEAVPAEALAAAQSLHRQAIALVRPLVRARGAALEVAPSPLGGTASPTGQAAV</sequence>